<protein>
    <recommendedName>
        <fullName evidence="8">T-complex protein 1 subunit zeta</fullName>
    </recommendedName>
    <alternativeName>
        <fullName evidence="9">CCT-zeta</fullName>
    </alternativeName>
</protein>
<keyword evidence="5 10" id="KW-0547">Nucleotide-binding</keyword>
<evidence type="ECO:0000256" key="3">
    <source>
        <dbReference type="ARBA" id="ARBA00011531"/>
    </source>
</evidence>
<dbReference type="PROSITE" id="PS00995">
    <property type="entry name" value="TCP1_3"/>
    <property type="match status" value="1"/>
</dbReference>
<dbReference type="InterPro" id="IPR027413">
    <property type="entry name" value="GROEL-like_equatorial_sf"/>
</dbReference>
<dbReference type="Proteomes" id="UP000308730">
    <property type="component" value="Unassembled WGS sequence"/>
</dbReference>
<evidence type="ECO:0000256" key="10">
    <source>
        <dbReference type="RuleBase" id="RU004187"/>
    </source>
</evidence>
<dbReference type="FunFam" id="3.30.260.10:FF:000017">
    <property type="entry name" value="T-complex protein 1 subunit zeta"/>
    <property type="match status" value="1"/>
</dbReference>
<keyword evidence="12" id="KW-1185">Reference proteome</keyword>
<evidence type="ECO:0000313" key="11">
    <source>
        <dbReference type="EMBL" id="THH29937.1"/>
    </source>
</evidence>
<dbReference type="GO" id="GO:0140662">
    <property type="term" value="F:ATP-dependent protein folding chaperone"/>
    <property type="evidence" value="ECO:0007669"/>
    <property type="project" value="InterPro"/>
</dbReference>
<comment type="subunit">
    <text evidence="3">Heterooligomeric complex of about 850 to 900 kDa that forms two stacked rings, 12 to 16 nm in diameter.</text>
</comment>
<dbReference type="PROSITE" id="PS00750">
    <property type="entry name" value="TCP1_1"/>
    <property type="match status" value="1"/>
</dbReference>
<dbReference type="PRINTS" id="PR00304">
    <property type="entry name" value="TCOMPLEXTCP1"/>
</dbReference>
<dbReference type="GO" id="GO:0016887">
    <property type="term" value="F:ATP hydrolysis activity"/>
    <property type="evidence" value="ECO:0007669"/>
    <property type="project" value="InterPro"/>
</dbReference>
<dbReference type="FunFam" id="1.10.560.10:FF:000038">
    <property type="entry name" value="Chaperonin containing TCP1 subunit 6B"/>
    <property type="match status" value="1"/>
</dbReference>
<comment type="caution">
    <text evidence="11">The sequence shown here is derived from an EMBL/GenBank/DDBJ whole genome shotgun (WGS) entry which is preliminary data.</text>
</comment>
<evidence type="ECO:0000256" key="9">
    <source>
        <dbReference type="ARBA" id="ARBA00044261"/>
    </source>
</evidence>
<dbReference type="InterPro" id="IPR002194">
    <property type="entry name" value="Chaperonin_TCP-1_CS"/>
</dbReference>
<comment type="similarity">
    <text evidence="2 10">Belongs to the TCP-1 chaperonin family.</text>
</comment>
<organism evidence="11 12">
    <name type="scientific">Antrodiella citrinella</name>
    <dbReference type="NCBI Taxonomy" id="2447956"/>
    <lineage>
        <taxon>Eukaryota</taxon>
        <taxon>Fungi</taxon>
        <taxon>Dikarya</taxon>
        <taxon>Basidiomycota</taxon>
        <taxon>Agaricomycotina</taxon>
        <taxon>Agaricomycetes</taxon>
        <taxon>Polyporales</taxon>
        <taxon>Steccherinaceae</taxon>
        <taxon>Antrodiella</taxon>
    </lineage>
</organism>
<dbReference type="GO" id="GO:0005832">
    <property type="term" value="C:chaperonin-containing T-complex"/>
    <property type="evidence" value="ECO:0007669"/>
    <property type="project" value="UniProtKB-ARBA"/>
</dbReference>
<dbReference type="GO" id="GO:0005524">
    <property type="term" value="F:ATP binding"/>
    <property type="evidence" value="ECO:0007669"/>
    <property type="project" value="UniProtKB-KW"/>
</dbReference>
<dbReference type="InterPro" id="IPR017998">
    <property type="entry name" value="Chaperone_TCP-1"/>
</dbReference>
<keyword evidence="7 10" id="KW-0143">Chaperone</keyword>
<gene>
    <name evidence="11" type="ORF">EUX98_g4235</name>
</gene>
<evidence type="ECO:0000256" key="8">
    <source>
        <dbReference type="ARBA" id="ARBA00039582"/>
    </source>
</evidence>
<accession>A0A4S4MWI5</accession>
<dbReference type="FunFam" id="3.50.7.10:FF:000004">
    <property type="entry name" value="T-complex protein 1 subunit zeta"/>
    <property type="match status" value="1"/>
</dbReference>
<dbReference type="PANTHER" id="PTHR11353">
    <property type="entry name" value="CHAPERONIN"/>
    <property type="match status" value="1"/>
</dbReference>
<dbReference type="InterPro" id="IPR027410">
    <property type="entry name" value="TCP-1-like_intermed_sf"/>
</dbReference>
<dbReference type="FunFam" id="1.10.560.10:FF:000058">
    <property type="entry name" value="T-complex protein 1 subunit zeta"/>
    <property type="match status" value="1"/>
</dbReference>
<dbReference type="SUPFAM" id="SSF54849">
    <property type="entry name" value="GroEL-intermediate domain like"/>
    <property type="match status" value="1"/>
</dbReference>
<dbReference type="EMBL" id="SGPM01000100">
    <property type="protein sequence ID" value="THH29937.1"/>
    <property type="molecule type" value="Genomic_DNA"/>
</dbReference>
<dbReference type="OrthoDB" id="10052040at2759"/>
<evidence type="ECO:0000256" key="2">
    <source>
        <dbReference type="ARBA" id="ARBA00008020"/>
    </source>
</evidence>
<dbReference type="Gene3D" id="3.50.7.10">
    <property type="entry name" value="GroEL"/>
    <property type="match status" value="1"/>
</dbReference>
<dbReference type="NCBIfam" id="TIGR02347">
    <property type="entry name" value="chap_CCT_zeta"/>
    <property type="match status" value="1"/>
</dbReference>
<dbReference type="SUPFAM" id="SSF52029">
    <property type="entry name" value="GroEL apical domain-like"/>
    <property type="match status" value="1"/>
</dbReference>
<dbReference type="Gene3D" id="1.10.560.10">
    <property type="entry name" value="GroEL-like equatorial domain"/>
    <property type="match status" value="1"/>
</dbReference>
<keyword evidence="6 10" id="KW-0067">ATP-binding</keyword>
<proteinExistence type="inferred from homology"/>
<comment type="subcellular location">
    <subcellularLocation>
        <location evidence="1">Cytoplasm</location>
    </subcellularLocation>
</comment>
<dbReference type="InterPro" id="IPR002423">
    <property type="entry name" value="Cpn60/GroEL/TCP-1"/>
</dbReference>
<sequence length="555" mass="60501">MSSSIELINPKAESVRRAAALQVNTNGAMGLANVVKSNLGPRGTLKMLVDGAGQIKMTKDGKVLLSEMQIQNPTAAMIARTAVAQDEQVGDGTTSVVLLVGELLKQADRYISEGVHPTVIGEGFDIAKKAALEFLETFKQPVKLDRATLINVAYTSLSTKLNSALAKQLAADVVDAVLTIRPPPPNKDAKDQYRDPIDLHMVEIMKMQHRTASETQLIRGLVLDHGARHPDMAKRVENAYILTLNVSLEYEKTEVNSSFFYSSTEQREKLVESERRFTDEKCRKIVEFKNLVCDQAVDSKEKKKNFVIINQKGIDPLSLDILAKNGIFALRRAKRRNMERLQLVCGGTAQNSVDDLTPDILGYAGLVYEHTLGEDKFTFVEDVKEPKSVTLLVKGPNAHTIQQAQDALRDGLRAVKNALEDDALIPGAGAFEVACSAYLSGPVKKSAKGRAKMGVQAFAEALLIIPKTLAANGGFDVQDAVVALQEEQAEGNTVGIDLESGEPFDPTVEGIWDNYRVKRQMLHSCSVIAVNLLSTDEILRAGRSSLKAEGPGPQQ</sequence>
<dbReference type="PROSITE" id="PS00751">
    <property type="entry name" value="TCP1_2"/>
    <property type="match status" value="1"/>
</dbReference>
<evidence type="ECO:0000256" key="7">
    <source>
        <dbReference type="ARBA" id="ARBA00023186"/>
    </source>
</evidence>
<dbReference type="GO" id="GO:0051082">
    <property type="term" value="F:unfolded protein binding"/>
    <property type="evidence" value="ECO:0007669"/>
    <property type="project" value="InterPro"/>
</dbReference>
<dbReference type="CDD" id="cd03342">
    <property type="entry name" value="TCP1_zeta"/>
    <property type="match status" value="1"/>
</dbReference>
<evidence type="ECO:0000256" key="1">
    <source>
        <dbReference type="ARBA" id="ARBA00004496"/>
    </source>
</evidence>
<name>A0A4S4MWI5_9APHY</name>
<evidence type="ECO:0000256" key="6">
    <source>
        <dbReference type="ARBA" id="ARBA00022840"/>
    </source>
</evidence>
<dbReference type="AlphaFoldDB" id="A0A4S4MWI5"/>
<evidence type="ECO:0000313" key="12">
    <source>
        <dbReference type="Proteomes" id="UP000308730"/>
    </source>
</evidence>
<dbReference type="InterPro" id="IPR012722">
    <property type="entry name" value="Chap_CCT_zeta"/>
</dbReference>
<evidence type="ECO:0000256" key="5">
    <source>
        <dbReference type="ARBA" id="ARBA00022741"/>
    </source>
</evidence>
<dbReference type="NCBIfam" id="NF041083">
    <property type="entry name" value="thermosome_beta"/>
    <property type="match status" value="1"/>
</dbReference>
<reference evidence="11 12" key="1">
    <citation type="submission" date="2019-02" db="EMBL/GenBank/DDBJ databases">
        <title>Genome sequencing of the rare red list fungi Antrodiella citrinella (Flaviporus citrinellus).</title>
        <authorList>
            <person name="Buettner E."/>
            <person name="Kellner H."/>
        </authorList>
    </citation>
    <scope>NUCLEOTIDE SEQUENCE [LARGE SCALE GENOMIC DNA]</scope>
    <source>
        <strain evidence="11 12">DSM 108506</strain>
    </source>
</reference>
<evidence type="ECO:0000256" key="4">
    <source>
        <dbReference type="ARBA" id="ARBA00022490"/>
    </source>
</evidence>
<dbReference type="InterPro" id="IPR027409">
    <property type="entry name" value="GroEL-like_apical_dom_sf"/>
</dbReference>
<dbReference type="InterPro" id="IPR053374">
    <property type="entry name" value="TCP-1_chaperonin"/>
</dbReference>
<dbReference type="SUPFAM" id="SSF48592">
    <property type="entry name" value="GroEL equatorial domain-like"/>
    <property type="match status" value="1"/>
</dbReference>
<dbReference type="Pfam" id="PF00118">
    <property type="entry name" value="Cpn60_TCP1"/>
    <property type="match status" value="1"/>
</dbReference>
<dbReference type="Gene3D" id="3.30.260.10">
    <property type="entry name" value="TCP-1-like chaperonin intermediate domain"/>
    <property type="match status" value="1"/>
</dbReference>
<keyword evidence="4" id="KW-0963">Cytoplasm</keyword>